<feature type="domain" description="Major facilitator superfamily (MFS) profile" evidence="7">
    <location>
        <begin position="1"/>
        <end position="414"/>
    </location>
</feature>
<protein>
    <recommendedName>
        <fullName evidence="7">Major facilitator superfamily (MFS) profile domain-containing protein</fullName>
    </recommendedName>
</protein>
<dbReference type="InterPro" id="IPR020846">
    <property type="entry name" value="MFS_dom"/>
</dbReference>
<organism evidence="8 9">
    <name type="scientific">Linum tenue</name>
    <dbReference type="NCBI Taxonomy" id="586396"/>
    <lineage>
        <taxon>Eukaryota</taxon>
        <taxon>Viridiplantae</taxon>
        <taxon>Streptophyta</taxon>
        <taxon>Embryophyta</taxon>
        <taxon>Tracheophyta</taxon>
        <taxon>Spermatophyta</taxon>
        <taxon>Magnoliopsida</taxon>
        <taxon>eudicotyledons</taxon>
        <taxon>Gunneridae</taxon>
        <taxon>Pentapetalae</taxon>
        <taxon>rosids</taxon>
        <taxon>fabids</taxon>
        <taxon>Malpighiales</taxon>
        <taxon>Linaceae</taxon>
        <taxon>Linum</taxon>
    </lineage>
</organism>
<evidence type="ECO:0000259" key="7">
    <source>
        <dbReference type="PROSITE" id="PS50850"/>
    </source>
</evidence>
<feature type="transmembrane region" description="Helical" evidence="6">
    <location>
        <begin position="348"/>
        <end position="368"/>
    </location>
</feature>
<comment type="similarity">
    <text evidence="2">Belongs to the major facilitator superfamily. Sugar transporter (TC 2.A.1.1) family.</text>
</comment>
<evidence type="ECO:0000256" key="3">
    <source>
        <dbReference type="ARBA" id="ARBA00022692"/>
    </source>
</evidence>
<keyword evidence="3 6" id="KW-0812">Transmembrane</keyword>
<evidence type="ECO:0000313" key="8">
    <source>
        <dbReference type="EMBL" id="CAI0417782.1"/>
    </source>
</evidence>
<feature type="transmembrane region" description="Helical" evidence="6">
    <location>
        <begin position="25"/>
        <end position="49"/>
    </location>
</feature>
<dbReference type="InterPro" id="IPR005828">
    <property type="entry name" value="MFS_sugar_transport-like"/>
</dbReference>
<keyword evidence="5 6" id="KW-0472">Membrane</keyword>
<dbReference type="AlphaFoldDB" id="A0AAV0K7U1"/>
<proteinExistence type="inferred from homology"/>
<dbReference type="GO" id="GO:0005351">
    <property type="term" value="F:carbohydrate:proton symporter activity"/>
    <property type="evidence" value="ECO:0007669"/>
    <property type="project" value="TreeGrafter"/>
</dbReference>
<evidence type="ECO:0000256" key="5">
    <source>
        <dbReference type="ARBA" id="ARBA00023136"/>
    </source>
</evidence>
<comment type="subcellular location">
    <subcellularLocation>
        <location evidence="1">Membrane</location>
        <topology evidence="1">Multi-pass membrane protein</topology>
    </subcellularLocation>
</comment>
<name>A0AAV0K7U1_9ROSI</name>
<feature type="transmembrane region" description="Helical" evidence="6">
    <location>
        <begin position="388"/>
        <end position="410"/>
    </location>
</feature>
<feature type="transmembrane region" description="Helical" evidence="6">
    <location>
        <begin position="55"/>
        <end position="73"/>
    </location>
</feature>
<dbReference type="EMBL" id="CAMGYJ010000005">
    <property type="protein sequence ID" value="CAI0417782.1"/>
    <property type="molecule type" value="Genomic_DNA"/>
</dbReference>
<feature type="transmembrane region" description="Helical" evidence="6">
    <location>
        <begin position="287"/>
        <end position="307"/>
    </location>
</feature>
<dbReference type="PANTHER" id="PTHR48022:SF2">
    <property type="entry name" value="PLASTIDIC GLUCOSE TRANSPORTER 4"/>
    <property type="match status" value="1"/>
</dbReference>
<feature type="transmembrane region" description="Helical" evidence="6">
    <location>
        <begin position="313"/>
        <end position="336"/>
    </location>
</feature>
<dbReference type="SUPFAM" id="SSF103473">
    <property type="entry name" value="MFS general substrate transporter"/>
    <property type="match status" value="1"/>
</dbReference>
<reference evidence="8" key="1">
    <citation type="submission" date="2022-08" db="EMBL/GenBank/DDBJ databases">
        <authorList>
            <person name="Gutierrez-Valencia J."/>
        </authorList>
    </citation>
    <scope>NUCLEOTIDE SEQUENCE</scope>
</reference>
<feature type="transmembrane region" description="Helical" evidence="6">
    <location>
        <begin position="113"/>
        <end position="134"/>
    </location>
</feature>
<sequence>YTDRLSYAVGAFVAGVAANRYGRKYLFVVGGIVYIIGALITAFTTSFFASSLGRAAGGFGVGMGLLVGPIYIAETAPSTTRGYHGTFPQLLIAVGSMVAYALELALVRAPRHVAWRVMVGAVTLPTGLFTYFVFSRWFSDTPCWLMMIGQVRLAEQLMEQCGATGKEPWDRREQLEHVAGFPYRSVVDPRRVDLFPGRITGFWAHVSDRLGSQFRDVSAVTVLHVAQEAACEQMAIRYALVALTRNGFGSVHTYSGVLLVLSFAKLVATTSSLHGAQRSMEGRRRMVLGGMVLAGCSLGFLAGTSFADAHDHIGRGVAVVLLCVETIALQTALGLALGPIPWMYGPEVFPLAVRAPSVGLCLAFKFLFTTFFNWTFDGFGLFSTVDTVWLSFLLAFGLIVVSFLVSFGLVRETTFRLLMDDP</sequence>
<dbReference type="Gene3D" id="1.20.1250.20">
    <property type="entry name" value="MFS general substrate transporter like domains"/>
    <property type="match status" value="1"/>
</dbReference>
<evidence type="ECO:0000256" key="6">
    <source>
        <dbReference type="SAM" id="Phobius"/>
    </source>
</evidence>
<dbReference type="InterPro" id="IPR050360">
    <property type="entry name" value="MFS_Sugar_Transporters"/>
</dbReference>
<gene>
    <name evidence="8" type="ORF">LITE_LOCUS17440</name>
</gene>
<dbReference type="PROSITE" id="PS50850">
    <property type="entry name" value="MFS"/>
    <property type="match status" value="1"/>
</dbReference>
<evidence type="ECO:0000256" key="1">
    <source>
        <dbReference type="ARBA" id="ARBA00004141"/>
    </source>
</evidence>
<evidence type="ECO:0000256" key="4">
    <source>
        <dbReference type="ARBA" id="ARBA00022989"/>
    </source>
</evidence>
<evidence type="ECO:0000313" key="9">
    <source>
        <dbReference type="Proteomes" id="UP001154282"/>
    </source>
</evidence>
<dbReference type="PANTHER" id="PTHR48022">
    <property type="entry name" value="PLASTIDIC GLUCOSE TRANSPORTER 4"/>
    <property type="match status" value="1"/>
</dbReference>
<accession>A0AAV0K7U1</accession>
<dbReference type="Proteomes" id="UP001154282">
    <property type="component" value="Unassembled WGS sequence"/>
</dbReference>
<dbReference type="InterPro" id="IPR003663">
    <property type="entry name" value="Sugar/inositol_transpt"/>
</dbReference>
<keyword evidence="4 6" id="KW-1133">Transmembrane helix</keyword>
<dbReference type="Pfam" id="PF00083">
    <property type="entry name" value="Sugar_tr"/>
    <property type="match status" value="1"/>
</dbReference>
<dbReference type="PRINTS" id="PR00171">
    <property type="entry name" value="SUGRTRNSPORT"/>
</dbReference>
<dbReference type="InterPro" id="IPR036259">
    <property type="entry name" value="MFS_trans_sf"/>
</dbReference>
<evidence type="ECO:0000256" key="2">
    <source>
        <dbReference type="ARBA" id="ARBA00010992"/>
    </source>
</evidence>
<feature type="transmembrane region" description="Helical" evidence="6">
    <location>
        <begin position="85"/>
        <end position="107"/>
    </location>
</feature>
<feature type="non-terminal residue" evidence="8">
    <location>
        <position position="1"/>
    </location>
</feature>
<dbReference type="GO" id="GO:0016020">
    <property type="term" value="C:membrane"/>
    <property type="evidence" value="ECO:0007669"/>
    <property type="project" value="UniProtKB-SubCell"/>
</dbReference>
<comment type="caution">
    <text evidence="8">The sequence shown here is derived from an EMBL/GenBank/DDBJ whole genome shotgun (WGS) entry which is preliminary data.</text>
</comment>
<keyword evidence="9" id="KW-1185">Reference proteome</keyword>